<dbReference type="NCBIfam" id="TIGR02118">
    <property type="entry name" value="EthD family reductase"/>
    <property type="match status" value="1"/>
</dbReference>
<dbReference type="PANTHER" id="PTHR40260:SF2">
    <property type="entry name" value="BLR8190 PROTEIN"/>
    <property type="match status" value="1"/>
</dbReference>
<dbReference type="GO" id="GO:0016491">
    <property type="term" value="F:oxidoreductase activity"/>
    <property type="evidence" value="ECO:0007669"/>
    <property type="project" value="InterPro"/>
</dbReference>
<dbReference type="Gene3D" id="3.30.70.100">
    <property type="match status" value="1"/>
</dbReference>
<gene>
    <name evidence="2" type="ORF">K6K41_26505</name>
</gene>
<name>A0A9E6R946_9HYPH</name>
<evidence type="ECO:0000313" key="3">
    <source>
        <dbReference type="Proteomes" id="UP000825701"/>
    </source>
</evidence>
<dbReference type="PANTHER" id="PTHR40260">
    <property type="entry name" value="BLR8190 PROTEIN"/>
    <property type="match status" value="1"/>
</dbReference>
<proteinExistence type="predicted"/>
<accession>A0A9E6R946</accession>
<dbReference type="KEGG" id="cmet:K6K41_26505"/>
<protein>
    <submittedName>
        <fullName evidence="2">EthD family reductase</fullName>
    </submittedName>
</protein>
<evidence type="ECO:0000259" key="1">
    <source>
        <dbReference type="PROSITE" id="PS51502"/>
    </source>
</evidence>
<organism evidence="2 3">
    <name type="scientific">Chenggangzhangella methanolivorans</name>
    <dbReference type="NCBI Taxonomy" id="1437009"/>
    <lineage>
        <taxon>Bacteria</taxon>
        <taxon>Pseudomonadati</taxon>
        <taxon>Pseudomonadota</taxon>
        <taxon>Alphaproteobacteria</taxon>
        <taxon>Hyphomicrobiales</taxon>
        <taxon>Methylopilaceae</taxon>
        <taxon>Chenggangzhangella</taxon>
    </lineage>
</organism>
<dbReference type="InterPro" id="IPR013097">
    <property type="entry name" value="Dabb"/>
</dbReference>
<dbReference type="RefSeq" id="WP_261403218.1">
    <property type="nucleotide sequence ID" value="NZ_CP081869.1"/>
</dbReference>
<feature type="domain" description="Stress-response A/B barrel" evidence="1">
    <location>
        <begin position="1"/>
        <end position="99"/>
    </location>
</feature>
<dbReference type="SUPFAM" id="SSF54909">
    <property type="entry name" value="Dimeric alpha+beta barrel"/>
    <property type="match status" value="1"/>
</dbReference>
<sequence>MSVKLVVMYPKPADPAKFDSYFRSTHMPLVEKMPGLKSFSFGPSTGPDGGEGAYFWIFVGTFDSKEALGAALSSPAGQDAVADIPNYSPDAPTIAVIDATDG</sequence>
<reference evidence="2" key="1">
    <citation type="submission" date="2021-08" db="EMBL/GenBank/DDBJ databases">
        <authorList>
            <person name="Zhang H."/>
            <person name="Xu M."/>
            <person name="Yu Z."/>
            <person name="Yang L."/>
            <person name="Cai Y."/>
        </authorList>
    </citation>
    <scope>NUCLEOTIDE SEQUENCE</scope>
    <source>
        <strain evidence="2">CHL1</strain>
    </source>
</reference>
<keyword evidence="3" id="KW-1185">Reference proteome</keyword>
<dbReference type="EMBL" id="CP081869">
    <property type="protein sequence ID" value="QZO00070.1"/>
    <property type="molecule type" value="Genomic_DNA"/>
</dbReference>
<evidence type="ECO:0000313" key="2">
    <source>
        <dbReference type="EMBL" id="QZO00070.1"/>
    </source>
</evidence>
<dbReference type="InterPro" id="IPR009799">
    <property type="entry name" value="EthD_dom"/>
</dbReference>
<dbReference type="PROSITE" id="PS51502">
    <property type="entry name" value="S_R_A_B_BARREL"/>
    <property type="match status" value="1"/>
</dbReference>
<dbReference type="InterPro" id="IPR011008">
    <property type="entry name" value="Dimeric_a/b-barrel"/>
</dbReference>
<dbReference type="AlphaFoldDB" id="A0A9E6R946"/>
<dbReference type="Proteomes" id="UP000825701">
    <property type="component" value="Chromosome"/>
</dbReference>
<dbReference type="Pfam" id="PF07876">
    <property type="entry name" value="Dabb"/>
    <property type="match status" value="1"/>
</dbReference>